<dbReference type="GO" id="GO:0022857">
    <property type="term" value="F:transmembrane transporter activity"/>
    <property type="evidence" value="ECO:0007669"/>
    <property type="project" value="TreeGrafter"/>
</dbReference>
<evidence type="ECO:0000256" key="3">
    <source>
        <dbReference type="ARBA" id="ARBA00022692"/>
    </source>
</evidence>
<evidence type="ECO:0008006" key="9">
    <source>
        <dbReference type="Google" id="ProtNLM"/>
    </source>
</evidence>
<keyword evidence="5 6" id="KW-0472">Membrane</keyword>
<dbReference type="Proteomes" id="UP001145087">
    <property type="component" value="Unassembled WGS sequence"/>
</dbReference>
<accession>A0A9X3J4Y4</accession>
<evidence type="ECO:0000313" key="8">
    <source>
        <dbReference type="Proteomes" id="UP001145087"/>
    </source>
</evidence>
<dbReference type="InterPro" id="IPR036259">
    <property type="entry name" value="MFS_trans_sf"/>
</dbReference>
<evidence type="ECO:0000256" key="6">
    <source>
        <dbReference type="SAM" id="Phobius"/>
    </source>
</evidence>
<dbReference type="PROSITE" id="PS51257">
    <property type="entry name" value="PROKAR_LIPOPROTEIN"/>
    <property type="match status" value="1"/>
</dbReference>
<dbReference type="SUPFAM" id="SSF103473">
    <property type="entry name" value="MFS general substrate transporter"/>
    <property type="match status" value="1"/>
</dbReference>
<evidence type="ECO:0000313" key="7">
    <source>
        <dbReference type="EMBL" id="MCY1720929.1"/>
    </source>
</evidence>
<keyword evidence="2" id="KW-1003">Cell membrane</keyword>
<dbReference type="PANTHER" id="PTHR43124">
    <property type="entry name" value="PURINE EFFLUX PUMP PBUE"/>
    <property type="match status" value="1"/>
</dbReference>
<gene>
    <name evidence="7" type="ORF">OU798_11290</name>
</gene>
<dbReference type="RefSeq" id="WP_343333262.1">
    <property type="nucleotide sequence ID" value="NZ_JAPOHD010000024.1"/>
</dbReference>
<feature type="transmembrane region" description="Helical" evidence="6">
    <location>
        <begin position="102"/>
        <end position="123"/>
    </location>
</feature>
<keyword evidence="4 6" id="KW-1133">Transmembrane helix</keyword>
<dbReference type="AlphaFoldDB" id="A0A9X3J4Y4"/>
<protein>
    <recommendedName>
        <fullName evidence="9">MFS transporter</fullName>
    </recommendedName>
</protein>
<dbReference type="GO" id="GO:0005886">
    <property type="term" value="C:plasma membrane"/>
    <property type="evidence" value="ECO:0007669"/>
    <property type="project" value="UniProtKB-SubCell"/>
</dbReference>
<evidence type="ECO:0000256" key="4">
    <source>
        <dbReference type="ARBA" id="ARBA00022989"/>
    </source>
</evidence>
<reference evidence="7" key="1">
    <citation type="submission" date="2022-11" db="EMBL/GenBank/DDBJ databases">
        <title>Marilongibacter aestuarii gen. nov., sp. nov., isolated from tidal flat sediment.</title>
        <authorList>
            <person name="Jiayan W."/>
        </authorList>
    </citation>
    <scope>NUCLEOTIDE SEQUENCE</scope>
    <source>
        <strain evidence="7">Z1-6</strain>
    </source>
</reference>
<name>A0A9X3J4Y4_9BACT</name>
<evidence type="ECO:0000256" key="2">
    <source>
        <dbReference type="ARBA" id="ARBA00022475"/>
    </source>
</evidence>
<dbReference type="EMBL" id="JAPOHD010000024">
    <property type="protein sequence ID" value="MCY1720929.1"/>
    <property type="molecule type" value="Genomic_DNA"/>
</dbReference>
<keyword evidence="8" id="KW-1185">Reference proteome</keyword>
<keyword evidence="3 6" id="KW-0812">Transmembrane</keyword>
<organism evidence="7 8">
    <name type="scientific">Draconibacterium aestuarii</name>
    <dbReference type="NCBI Taxonomy" id="2998507"/>
    <lineage>
        <taxon>Bacteria</taxon>
        <taxon>Pseudomonadati</taxon>
        <taxon>Bacteroidota</taxon>
        <taxon>Bacteroidia</taxon>
        <taxon>Marinilabiliales</taxon>
        <taxon>Prolixibacteraceae</taxon>
        <taxon>Draconibacterium</taxon>
    </lineage>
</organism>
<dbReference type="PANTHER" id="PTHR43124:SF10">
    <property type="entry name" value="PURINE EFFLUX PUMP PBUE"/>
    <property type="match status" value="1"/>
</dbReference>
<proteinExistence type="predicted"/>
<sequence length="133" mass="14402">MLGKKLGVPKTIIFSMLSHVLALTVLSLVSGCAYATVLVLMFWAISAWLPGPLLRFNVLDLAPDAPQVIMSLYNSIIQFGFACGAALGGLEYDNFPTIMLSWSAAAMVAISLLFTFIYSYGAALKPIILRVRK</sequence>
<comment type="caution">
    <text evidence="7">The sequence shown here is derived from an EMBL/GenBank/DDBJ whole genome shotgun (WGS) entry which is preliminary data.</text>
</comment>
<dbReference type="InterPro" id="IPR050189">
    <property type="entry name" value="MFS_Efflux_Transporters"/>
</dbReference>
<comment type="subcellular location">
    <subcellularLocation>
        <location evidence="1">Cell membrane</location>
        <topology evidence="1">Multi-pass membrane protein</topology>
    </subcellularLocation>
</comment>
<evidence type="ECO:0000256" key="1">
    <source>
        <dbReference type="ARBA" id="ARBA00004651"/>
    </source>
</evidence>
<evidence type="ECO:0000256" key="5">
    <source>
        <dbReference type="ARBA" id="ARBA00023136"/>
    </source>
</evidence>